<accession>A0AAX6ELH8</accession>
<reference evidence="1" key="2">
    <citation type="submission" date="2023-04" db="EMBL/GenBank/DDBJ databases">
        <authorList>
            <person name="Bruccoleri R.E."/>
            <person name="Oakeley E.J."/>
            <person name="Faust A.-M."/>
            <person name="Dessus-Babus S."/>
            <person name="Altorfer M."/>
            <person name="Burckhardt D."/>
            <person name="Oertli M."/>
            <person name="Naumann U."/>
            <person name="Petersen F."/>
            <person name="Wong J."/>
        </authorList>
    </citation>
    <scope>NUCLEOTIDE SEQUENCE</scope>
    <source>
        <strain evidence="1">GSM-AAB239-AS_SAM_17_03QT</strain>
        <tissue evidence="1">Leaf</tissue>
    </source>
</reference>
<dbReference type="PANTHER" id="PTHR36391:SF1">
    <property type="entry name" value="FURRY"/>
    <property type="match status" value="1"/>
</dbReference>
<protein>
    <submittedName>
        <fullName evidence="1">Uncharacterized protein</fullName>
    </submittedName>
</protein>
<sequence>MAAKSFLQTLRKYVKKPWEITGPCADPEYRLAVPMATEYRPYCPATEPAKAVIPSSDPSTVFDIVYHTRDQRRNRPPKKRTVLRKADVEAMMAEKRFDAADFPRVYLTETIEEDMNAKGGGYQK</sequence>
<dbReference type="EMBL" id="JANAVB010035817">
    <property type="protein sequence ID" value="KAJ6804791.1"/>
    <property type="molecule type" value="Genomic_DNA"/>
</dbReference>
<organism evidence="1 2">
    <name type="scientific">Iris pallida</name>
    <name type="common">Sweet iris</name>
    <dbReference type="NCBI Taxonomy" id="29817"/>
    <lineage>
        <taxon>Eukaryota</taxon>
        <taxon>Viridiplantae</taxon>
        <taxon>Streptophyta</taxon>
        <taxon>Embryophyta</taxon>
        <taxon>Tracheophyta</taxon>
        <taxon>Spermatophyta</taxon>
        <taxon>Magnoliopsida</taxon>
        <taxon>Liliopsida</taxon>
        <taxon>Asparagales</taxon>
        <taxon>Iridaceae</taxon>
        <taxon>Iridoideae</taxon>
        <taxon>Irideae</taxon>
        <taxon>Iris</taxon>
    </lineage>
</organism>
<dbReference type="Proteomes" id="UP001140949">
    <property type="component" value="Unassembled WGS sequence"/>
</dbReference>
<keyword evidence="2" id="KW-1185">Reference proteome</keyword>
<dbReference type="AlphaFoldDB" id="A0AAX6ELH8"/>
<proteinExistence type="predicted"/>
<evidence type="ECO:0000313" key="1">
    <source>
        <dbReference type="EMBL" id="KAJ6804791.1"/>
    </source>
</evidence>
<comment type="caution">
    <text evidence="1">The sequence shown here is derived from an EMBL/GenBank/DDBJ whole genome shotgun (WGS) entry which is preliminary data.</text>
</comment>
<dbReference type="PANTHER" id="PTHR36391">
    <property type="entry name" value="FURRY"/>
    <property type="match status" value="1"/>
</dbReference>
<evidence type="ECO:0000313" key="2">
    <source>
        <dbReference type="Proteomes" id="UP001140949"/>
    </source>
</evidence>
<reference evidence="1" key="1">
    <citation type="journal article" date="2023" name="GigaByte">
        <title>Genome assembly of the bearded iris, Iris pallida Lam.</title>
        <authorList>
            <person name="Bruccoleri R.E."/>
            <person name="Oakeley E.J."/>
            <person name="Faust A.M.E."/>
            <person name="Altorfer M."/>
            <person name="Dessus-Babus S."/>
            <person name="Burckhardt D."/>
            <person name="Oertli M."/>
            <person name="Naumann U."/>
            <person name="Petersen F."/>
            <person name="Wong J."/>
        </authorList>
    </citation>
    <scope>NUCLEOTIDE SEQUENCE</scope>
    <source>
        <strain evidence="1">GSM-AAB239-AS_SAM_17_03QT</strain>
    </source>
</reference>
<name>A0AAX6ELH8_IRIPA</name>
<gene>
    <name evidence="1" type="ORF">M6B38_184780</name>
</gene>